<dbReference type="SUPFAM" id="SSF56112">
    <property type="entry name" value="Protein kinase-like (PK-like)"/>
    <property type="match status" value="2"/>
</dbReference>
<gene>
    <name evidence="11" type="ORF">C4D60_Mb04t06040</name>
</gene>
<protein>
    <recommendedName>
        <fullName evidence="1">non-specific serine/threonine protein kinase</fullName>
        <ecNumber evidence="1">2.7.11.1</ecNumber>
    </recommendedName>
</protein>
<name>A0A4S8KA05_MUSBA</name>
<evidence type="ECO:0000256" key="5">
    <source>
        <dbReference type="ARBA" id="ARBA00022777"/>
    </source>
</evidence>
<keyword evidence="12" id="KW-1185">Reference proteome</keyword>
<organism evidence="11 12">
    <name type="scientific">Musa balbisiana</name>
    <name type="common">Banana</name>
    <dbReference type="NCBI Taxonomy" id="52838"/>
    <lineage>
        <taxon>Eukaryota</taxon>
        <taxon>Viridiplantae</taxon>
        <taxon>Streptophyta</taxon>
        <taxon>Embryophyta</taxon>
        <taxon>Tracheophyta</taxon>
        <taxon>Spermatophyta</taxon>
        <taxon>Magnoliopsida</taxon>
        <taxon>Liliopsida</taxon>
        <taxon>Zingiberales</taxon>
        <taxon>Musaceae</taxon>
        <taxon>Musa</taxon>
    </lineage>
</organism>
<dbReference type="GO" id="GO:0004674">
    <property type="term" value="F:protein serine/threonine kinase activity"/>
    <property type="evidence" value="ECO:0007669"/>
    <property type="project" value="UniProtKB-KW"/>
</dbReference>
<keyword evidence="5" id="KW-0418">Kinase</keyword>
<evidence type="ECO:0000256" key="1">
    <source>
        <dbReference type="ARBA" id="ARBA00012513"/>
    </source>
</evidence>
<feature type="domain" description="Protein kinase" evidence="10">
    <location>
        <begin position="225"/>
        <end position="498"/>
    </location>
</feature>
<dbReference type="InterPro" id="IPR000719">
    <property type="entry name" value="Prot_kinase_dom"/>
</dbReference>
<accession>A0A4S8KA05</accession>
<feature type="compositionally biased region" description="Polar residues" evidence="9">
    <location>
        <begin position="170"/>
        <end position="183"/>
    </location>
</feature>
<evidence type="ECO:0000256" key="3">
    <source>
        <dbReference type="ARBA" id="ARBA00022679"/>
    </source>
</evidence>
<dbReference type="EMBL" id="PYDT01000001">
    <property type="protein sequence ID" value="THU71867.1"/>
    <property type="molecule type" value="Genomic_DNA"/>
</dbReference>
<evidence type="ECO:0000256" key="8">
    <source>
        <dbReference type="ARBA" id="ARBA00048679"/>
    </source>
</evidence>
<dbReference type="PROSITE" id="PS50011">
    <property type="entry name" value="PROTEIN_KINASE_DOM"/>
    <property type="match status" value="1"/>
</dbReference>
<keyword evidence="2" id="KW-0723">Serine/threonine-protein kinase</keyword>
<feature type="compositionally biased region" description="Low complexity" evidence="9">
    <location>
        <begin position="184"/>
        <end position="197"/>
    </location>
</feature>
<dbReference type="AlphaFoldDB" id="A0A4S8KA05"/>
<dbReference type="Pfam" id="PF00069">
    <property type="entry name" value="Pkinase"/>
    <property type="match status" value="2"/>
</dbReference>
<feature type="compositionally biased region" description="Polar residues" evidence="9">
    <location>
        <begin position="140"/>
        <end position="161"/>
    </location>
</feature>
<dbReference type="Proteomes" id="UP000317650">
    <property type="component" value="Chromosome 4"/>
</dbReference>
<dbReference type="PANTHER" id="PTHR45637">
    <property type="entry name" value="FLIPPASE KINASE 1-RELATED"/>
    <property type="match status" value="1"/>
</dbReference>
<evidence type="ECO:0000256" key="4">
    <source>
        <dbReference type="ARBA" id="ARBA00022741"/>
    </source>
</evidence>
<proteinExistence type="predicted"/>
<feature type="region of interest" description="Disordered" evidence="9">
    <location>
        <begin position="122"/>
        <end position="200"/>
    </location>
</feature>
<keyword evidence="4" id="KW-0547">Nucleotide-binding</keyword>
<evidence type="ECO:0000256" key="6">
    <source>
        <dbReference type="ARBA" id="ARBA00022840"/>
    </source>
</evidence>
<evidence type="ECO:0000259" key="10">
    <source>
        <dbReference type="PROSITE" id="PS50011"/>
    </source>
</evidence>
<evidence type="ECO:0000256" key="9">
    <source>
        <dbReference type="SAM" id="MobiDB-lite"/>
    </source>
</evidence>
<feature type="region of interest" description="Disordered" evidence="9">
    <location>
        <begin position="1"/>
        <end position="42"/>
    </location>
</feature>
<comment type="caution">
    <text evidence="11">The sequence shown here is derived from an EMBL/GenBank/DDBJ whole genome shotgun (WGS) entry which is preliminary data.</text>
</comment>
<keyword evidence="6" id="KW-0067">ATP-binding</keyword>
<dbReference type="FunFam" id="3.30.200.20:FF:000032">
    <property type="entry name" value="Serine/threonine-protein kinase D6PK-like"/>
    <property type="match status" value="1"/>
</dbReference>
<dbReference type="GO" id="GO:0005524">
    <property type="term" value="F:ATP binding"/>
    <property type="evidence" value="ECO:0007669"/>
    <property type="project" value="UniProtKB-KW"/>
</dbReference>
<evidence type="ECO:0000256" key="7">
    <source>
        <dbReference type="ARBA" id="ARBA00047899"/>
    </source>
</evidence>
<sequence length="551" mass="60688">MASSTIGEPLSETVGQDVGLASRRPSPLQIPKPSNLEHNTASRLPKLVQVETSMHGTTEVLEGQELHHLHNGPIEPSIDGISSKKTEQSGASYLNAISDDLKQLSVQGEPLVLPRLNETVSLEANRGTEKENSERHSIEENSVSTKVSDGTNSLRKTSGSAKISDRVESGKNSMCRASTSSDVSNESTGSSISSTINKPHKANDSRWEAIQAIRARDGGFGLGHFRLLKRLGSGDIGTVYLSELTGTKCYFAMKVMDKVSLASRKKLLRAQMERDILQCLDHPFLPTLYTHFETEKFSCLVMEFCPGGDLHTLRQRQPGKYFSEQAVKRNNPAYCVQPVCIEPSCVQPSCVAPTTCFSPRLFSSKSKKARKQKLEIGNQISPLPELIAEPTDARSMSFVGTHEYLAPEIIKGEGHGSAVDWWTFGIFLYELLFGKTPFKGSGNRATLFNVIGQPLRFPESPVVSFSARDLIRGLLVKEPQHRLAYKRGATEIKQHPFFEGVNWALIRCASPPEVPKPIVTEQTMGPVASTSQKAKTSFEKGSDNYLEFDFF</sequence>
<dbReference type="Gene3D" id="1.10.510.10">
    <property type="entry name" value="Transferase(Phosphotransferase) domain 1"/>
    <property type="match status" value="1"/>
</dbReference>
<evidence type="ECO:0000313" key="12">
    <source>
        <dbReference type="Proteomes" id="UP000317650"/>
    </source>
</evidence>
<feature type="compositionally biased region" description="Basic and acidic residues" evidence="9">
    <location>
        <begin position="126"/>
        <end position="139"/>
    </location>
</feature>
<evidence type="ECO:0000313" key="11">
    <source>
        <dbReference type="EMBL" id="THU71867.1"/>
    </source>
</evidence>
<reference evidence="11 12" key="1">
    <citation type="journal article" date="2019" name="Nat. Plants">
        <title>Genome sequencing of Musa balbisiana reveals subgenome evolution and function divergence in polyploid bananas.</title>
        <authorList>
            <person name="Yao X."/>
        </authorList>
    </citation>
    <scope>NUCLEOTIDE SEQUENCE [LARGE SCALE GENOMIC DNA]</scope>
    <source>
        <strain evidence="12">cv. DH-PKW</strain>
        <tissue evidence="11">Leaves</tissue>
    </source>
</reference>
<dbReference type="InterPro" id="IPR011009">
    <property type="entry name" value="Kinase-like_dom_sf"/>
</dbReference>
<evidence type="ECO:0000256" key="2">
    <source>
        <dbReference type="ARBA" id="ARBA00022527"/>
    </source>
</evidence>
<dbReference type="EC" id="2.7.11.1" evidence="1"/>
<dbReference type="Gene3D" id="3.30.200.20">
    <property type="entry name" value="Phosphorylase Kinase, domain 1"/>
    <property type="match status" value="1"/>
</dbReference>
<comment type="catalytic activity">
    <reaction evidence="7">
        <text>L-threonyl-[protein] + ATP = O-phospho-L-threonyl-[protein] + ADP + H(+)</text>
        <dbReference type="Rhea" id="RHEA:46608"/>
        <dbReference type="Rhea" id="RHEA-COMP:11060"/>
        <dbReference type="Rhea" id="RHEA-COMP:11605"/>
        <dbReference type="ChEBI" id="CHEBI:15378"/>
        <dbReference type="ChEBI" id="CHEBI:30013"/>
        <dbReference type="ChEBI" id="CHEBI:30616"/>
        <dbReference type="ChEBI" id="CHEBI:61977"/>
        <dbReference type="ChEBI" id="CHEBI:456216"/>
        <dbReference type="EC" id="2.7.11.1"/>
    </reaction>
</comment>
<keyword evidence="3" id="KW-0808">Transferase</keyword>
<comment type="catalytic activity">
    <reaction evidence="8">
        <text>L-seryl-[protein] + ATP = O-phospho-L-seryl-[protein] + ADP + H(+)</text>
        <dbReference type="Rhea" id="RHEA:17989"/>
        <dbReference type="Rhea" id="RHEA-COMP:9863"/>
        <dbReference type="Rhea" id="RHEA-COMP:11604"/>
        <dbReference type="ChEBI" id="CHEBI:15378"/>
        <dbReference type="ChEBI" id="CHEBI:29999"/>
        <dbReference type="ChEBI" id="CHEBI:30616"/>
        <dbReference type="ChEBI" id="CHEBI:83421"/>
        <dbReference type="ChEBI" id="CHEBI:456216"/>
        <dbReference type="EC" id="2.7.11.1"/>
    </reaction>
</comment>
<dbReference type="FunFam" id="1.10.510.10:FF:000295">
    <property type="entry name" value="Serine/threonine-protein kinase AGC1-7"/>
    <property type="match status" value="1"/>
</dbReference>